<proteinExistence type="predicted"/>
<dbReference type="RefSeq" id="WP_160332992.1">
    <property type="nucleotide sequence ID" value="NZ_WSRS01000049.1"/>
</dbReference>
<name>A0A7X3G932_9STRE</name>
<protein>
    <submittedName>
        <fullName evidence="2">Uncharacterized protein</fullName>
    </submittedName>
</protein>
<accession>A0A7X3G932</accession>
<feature type="transmembrane region" description="Helical" evidence="1">
    <location>
        <begin position="42"/>
        <end position="63"/>
    </location>
</feature>
<gene>
    <name evidence="2" type="ORF">E5983_06080</name>
</gene>
<organism evidence="2 3">
    <name type="scientific">Streptococcus danieliae</name>
    <dbReference type="NCBI Taxonomy" id="747656"/>
    <lineage>
        <taxon>Bacteria</taxon>
        <taxon>Bacillati</taxon>
        <taxon>Bacillota</taxon>
        <taxon>Bacilli</taxon>
        <taxon>Lactobacillales</taxon>
        <taxon>Streptococcaceae</taxon>
        <taxon>Streptococcus</taxon>
    </lineage>
</organism>
<reference evidence="2 3" key="1">
    <citation type="submission" date="2019-12" db="EMBL/GenBank/DDBJ databases">
        <title>Microbes associate with the intestines of laboratory mice.</title>
        <authorList>
            <person name="Navarre W."/>
            <person name="Wong E."/>
        </authorList>
    </citation>
    <scope>NUCLEOTIDE SEQUENCE [LARGE SCALE GENOMIC DNA]</scope>
    <source>
        <strain evidence="2 3">NM51_B2-22</strain>
    </source>
</reference>
<keyword evidence="1" id="KW-0812">Transmembrane</keyword>
<feature type="transmembrane region" description="Helical" evidence="1">
    <location>
        <begin position="12"/>
        <end position="30"/>
    </location>
</feature>
<sequence length="77" mass="8575">MQIIFSLLSGYQFQFGTASLVTGFVLILVTRNALAWSFQLSLLVLLVLSLLLYVLASVCQAYFLKRIAGDLFVNEGR</sequence>
<evidence type="ECO:0000313" key="2">
    <source>
        <dbReference type="EMBL" id="MVX59207.1"/>
    </source>
</evidence>
<keyword evidence="1" id="KW-1133">Transmembrane helix</keyword>
<evidence type="ECO:0000256" key="1">
    <source>
        <dbReference type="SAM" id="Phobius"/>
    </source>
</evidence>
<comment type="caution">
    <text evidence="2">The sequence shown here is derived from an EMBL/GenBank/DDBJ whole genome shotgun (WGS) entry which is preliminary data.</text>
</comment>
<keyword evidence="1" id="KW-0472">Membrane</keyword>
<dbReference type="EMBL" id="WSRS01000049">
    <property type="protein sequence ID" value="MVX59207.1"/>
    <property type="molecule type" value="Genomic_DNA"/>
</dbReference>
<dbReference type="Proteomes" id="UP000461595">
    <property type="component" value="Unassembled WGS sequence"/>
</dbReference>
<evidence type="ECO:0000313" key="3">
    <source>
        <dbReference type="Proteomes" id="UP000461595"/>
    </source>
</evidence>
<dbReference type="AlphaFoldDB" id="A0A7X3G932"/>